<dbReference type="Gene3D" id="3.40.50.300">
    <property type="entry name" value="P-loop containing nucleotide triphosphate hydrolases"/>
    <property type="match status" value="1"/>
</dbReference>
<dbReference type="PROSITE" id="PS51710">
    <property type="entry name" value="G_OBG"/>
    <property type="match status" value="1"/>
</dbReference>
<proteinExistence type="inferred from homology"/>
<dbReference type="Gene3D" id="3.10.20.30">
    <property type="match status" value="1"/>
</dbReference>
<evidence type="ECO:0000256" key="4">
    <source>
        <dbReference type="ARBA" id="ARBA00022840"/>
    </source>
</evidence>
<accession>A0A0H3DNU1</accession>
<organism evidence="9 10">
    <name type="scientific">Mycoplasmoides pneumoniae (strain ATCC 15531 / DSM 23978 / CIP 103766 / NBRC 14401 / NCTC 10119 / FH)</name>
    <name type="common">Mycoplasma pneumoniae</name>
    <dbReference type="NCBI Taxonomy" id="722438"/>
    <lineage>
        <taxon>Bacteria</taxon>
        <taxon>Bacillati</taxon>
        <taxon>Mycoplasmatota</taxon>
        <taxon>Mycoplasmoidales</taxon>
        <taxon>Mycoplasmoidaceae</taxon>
        <taxon>Mycoplasmoides</taxon>
    </lineage>
</organism>
<dbReference type="eggNOG" id="COG0012">
    <property type="taxonomic scope" value="Bacteria"/>
</dbReference>
<dbReference type="PROSITE" id="PS51880">
    <property type="entry name" value="TGS"/>
    <property type="match status" value="1"/>
</dbReference>
<comment type="similarity">
    <text evidence="6">Belongs to the TRAFAC class OBG-HflX-like GTPase superfamily. OBG GTPase family. YchF/OLA1 subfamily.</text>
</comment>
<keyword evidence="2" id="KW-0479">Metal-binding</keyword>
<dbReference type="GO" id="GO:0005524">
    <property type="term" value="F:ATP binding"/>
    <property type="evidence" value="ECO:0007669"/>
    <property type="project" value="UniProtKB-UniRule"/>
</dbReference>
<dbReference type="GO" id="GO:0043023">
    <property type="term" value="F:ribosomal large subunit binding"/>
    <property type="evidence" value="ECO:0007669"/>
    <property type="project" value="UniProtKB-UniRule"/>
</dbReference>
<dbReference type="InterPro" id="IPR006073">
    <property type="entry name" value="GTP-bd"/>
</dbReference>
<evidence type="ECO:0000313" key="10">
    <source>
        <dbReference type="Proteomes" id="UP000007756"/>
    </source>
</evidence>
<dbReference type="SUPFAM" id="SSF81271">
    <property type="entry name" value="TGS-like"/>
    <property type="match status" value="1"/>
</dbReference>
<dbReference type="GO" id="GO:0046872">
    <property type="term" value="F:metal ion binding"/>
    <property type="evidence" value="ECO:0007669"/>
    <property type="project" value="UniProtKB-KW"/>
</dbReference>
<dbReference type="GO" id="GO:0005737">
    <property type="term" value="C:cytoplasm"/>
    <property type="evidence" value="ECO:0007669"/>
    <property type="project" value="TreeGrafter"/>
</dbReference>
<dbReference type="HAMAP" id="MF_00944">
    <property type="entry name" value="YchF_OLA1_ATPase"/>
    <property type="match status" value="1"/>
</dbReference>
<dbReference type="InterPro" id="IPR012675">
    <property type="entry name" value="Beta-grasp_dom_sf"/>
</dbReference>
<dbReference type="GO" id="GO:0005525">
    <property type="term" value="F:GTP binding"/>
    <property type="evidence" value="ECO:0007669"/>
    <property type="project" value="InterPro"/>
</dbReference>
<dbReference type="InterPro" id="IPR031167">
    <property type="entry name" value="G_OBG"/>
</dbReference>
<dbReference type="PRINTS" id="PR00326">
    <property type="entry name" value="GTP1OBG"/>
</dbReference>
<dbReference type="GeneID" id="66609333"/>
<dbReference type="STRING" id="722438.F539_00145"/>
<dbReference type="InterPro" id="IPR004095">
    <property type="entry name" value="TGS"/>
</dbReference>
<evidence type="ECO:0000256" key="1">
    <source>
        <dbReference type="ARBA" id="ARBA00001946"/>
    </source>
</evidence>
<evidence type="ECO:0000256" key="5">
    <source>
        <dbReference type="ARBA" id="ARBA00022842"/>
    </source>
</evidence>
<protein>
    <recommendedName>
        <fullName evidence="6">Ribosome-binding ATPase YchF</fullName>
    </recommendedName>
</protein>
<dbReference type="InterPro" id="IPR041706">
    <property type="entry name" value="YchF_N"/>
</dbReference>
<dbReference type="Pfam" id="PF06071">
    <property type="entry name" value="YchF-GTPase_C"/>
    <property type="match status" value="1"/>
</dbReference>
<feature type="domain" description="TGS" evidence="8">
    <location>
        <begin position="281"/>
        <end position="364"/>
    </location>
</feature>
<keyword evidence="5" id="KW-0460">Magnesium</keyword>
<sequence length="366" mass="40991">MLSAGIVGLPNVGKSTLFSAITNLQVEIANYPFATIEPNAGIVNVIDERLDKLASLIKPDKVTHTTFRFVDIAGLVKGASKGEGLGNQFLANIREVDLICHVVRCYEDKKIVHVNNQVDPVFDFEIIVNELIQADIEVVNTRIGKIKRKAESGDKQSKEEYQLLAPVLQGLQQNQMVLHLVNEVDLKKLKSLNLLTAKPILVVANVSEADLSNLDHNPHLTQLNQFLKQHNLPHAIPVCALLENELSSLDANGRQDWLKELGLSDYQGLNQLIKTAYDAIGLWSFFTFGKQEVRAWAFKKGWLAPQCAGEIHTDFERGFIKVEVISWNQLYELKSLQEAKKQGLVRLEGKAYVMQDGDVCHFKFNV</sequence>
<dbReference type="PANTHER" id="PTHR23305">
    <property type="entry name" value="OBG GTPASE FAMILY"/>
    <property type="match status" value="1"/>
</dbReference>
<dbReference type="KEGG" id="mpj:MPNE_0030"/>
<evidence type="ECO:0000313" key="9">
    <source>
        <dbReference type="EMBL" id="ADK86877.1"/>
    </source>
</evidence>
<evidence type="ECO:0000259" key="8">
    <source>
        <dbReference type="PROSITE" id="PS51880"/>
    </source>
</evidence>
<dbReference type="FunFam" id="1.10.150.300:FF:000001">
    <property type="entry name" value="Ribosome-binding ATPase YchF"/>
    <property type="match status" value="1"/>
</dbReference>
<dbReference type="RefSeq" id="WP_014325293.1">
    <property type="nucleotide sequence ID" value="NZ_CP010546.1"/>
</dbReference>
<dbReference type="FunFam" id="3.10.20.30:FF:000001">
    <property type="entry name" value="Ribosome-binding ATPase YchF"/>
    <property type="match status" value="1"/>
</dbReference>
<dbReference type="PIRSF" id="PIRSF006641">
    <property type="entry name" value="CHP00092"/>
    <property type="match status" value="1"/>
</dbReference>
<feature type="binding site" evidence="6">
    <location>
        <begin position="11"/>
        <end position="16"/>
    </location>
    <ligand>
        <name>ATP</name>
        <dbReference type="ChEBI" id="CHEBI:30616"/>
    </ligand>
</feature>
<feature type="domain" description="OBG-type G" evidence="7">
    <location>
        <begin position="2"/>
        <end position="258"/>
    </location>
</feature>
<name>A0A0H3DNU1_MYCPB</name>
<dbReference type="CDD" id="cd04867">
    <property type="entry name" value="TGS_YchF_OLA1"/>
    <property type="match status" value="1"/>
</dbReference>
<dbReference type="AlphaFoldDB" id="A0A0H3DNU1"/>
<comment type="function">
    <text evidence="6">ATPase that binds to both the 70S ribosome and the 50S ribosomal subunit in a nucleotide-independent manner.</text>
</comment>
<dbReference type="PANTHER" id="PTHR23305:SF18">
    <property type="entry name" value="OBG-TYPE G DOMAIN-CONTAINING PROTEIN"/>
    <property type="match status" value="1"/>
</dbReference>
<dbReference type="Pfam" id="PF01926">
    <property type="entry name" value="MMR_HSR1"/>
    <property type="match status" value="1"/>
</dbReference>
<evidence type="ECO:0000256" key="2">
    <source>
        <dbReference type="ARBA" id="ARBA00022723"/>
    </source>
</evidence>
<keyword evidence="4 6" id="KW-0067">ATP-binding</keyword>
<gene>
    <name evidence="6 9" type="primary">ychF</name>
    <name evidence="9" type="ordered locus">MPNE_0030</name>
</gene>
<dbReference type="PaxDb" id="722438-MPNE_0030"/>
<comment type="cofactor">
    <cofactor evidence="1">
        <name>Mg(2+)</name>
        <dbReference type="ChEBI" id="CHEBI:18420"/>
    </cofactor>
</comment>
<dbReference type="InterPro" id="IPR023192">
    <property type="entry name" value="TGS-like_dom_sf"/>
</dbReference>
<evidence type="ECO:0000259" key="7">
    <source>
        <dbReference type="PROSITE" id="PS51710"/>
    </source>
</evidence>
<dbReference type="Gene3D" id="1.10.150.300">
    <property type="entry name" value="TGS-like domain"/>
    <property type="match status" value="1"/>
</dbReference>
<dbReference type="CDD" id="cd01900">
    <property type="entry name" value="YchF"/>
    <property type="match status" value="1"/>
</dbReference>
<dbReference type="Proteomes" id="UP000007756">
    <property type="component" value="Chromosome"/>
</dbReference>
<dbReference type="NCBIfam" id="TIGR00092">
    <property type="entry name" value="redox-regulated ATPase YchF"/>
    <property type="match status" value="1"/>
</dbReference>
<evidence type="ECO:0000256" key="3">
    <source>
        <dbReference type="ARBA" id="ARBA00022741"/>
    </source>
</evidence>
<dbReference type="HOGENOM" id="CLU_018395_0_1_14"/>
<reference evidence="9 10" key="1">
    <citation type="journal article" date="2010" name="Appl. Environ. Microbiol.">
        <title>Targeted chromosomal knockouts in Mycoplasma pneumoniae.</title>
        <authorList>
            <person name="Krishnakumar R."/>
            <person name="Assad-Garcia N."/>
            <person name="Benders G.A."/>
            <person name="Phan Q."/>
            <person name="Montague M.G."/>
            <person name="Glass J.I."/>
        </authorList>
    </citation>
    <scope>NUCLEOTIDE SEQUENCE [LARGE SCALE GENOMIC DNA]</scope>
    <source>
        <strain evidence="10">ATCC 15531 / DSM 22911 / NBRC 14401 / NCTC 10119 / FH</strain>
    </source>
</reference>
<dbReference type="GO" id="GO:0016887">
    <property type="term" value="F:ATP hydrolysis activity"/>
    <property type="evidence" value="ECO:0007669"/>
    <property type="project" value="UniProtKB-UniRule"/>
</dbReference>
<dbReference type="SUPFAM" id="SSF52540">
    <property type="entry name" value="P-loop containing nucleoside triphosphate hydrolases"/>
    <property type="match status" value="1"/>
</dbReference>
<evidence type="ECO:0000256" key="6">
    <source>
        <dbReference type="HAMAP-Rule" id="MF_00944"/>
    </source>
</evidence>
<dbReference type="InterPro" id="IPR012676">
    <property type="entry name" value="TGS-like"/>
</dbReference>
<dbReference type="EMBL" id="CP002077">
    <property type="protein sequence ID" value="ADK86877.1"/>
    <property type="molecule type" value="Genomic_DNA"/>
</dbReference>
<dbReference type="PATRIC" id="fig|722438.3.peg.27"/>
<dbReference type="InterPro" id="IPR004396">
    <property type="entry name" value="ATPase_YchF/OLA1"/>
</dbReference>
<dbReference type="InterPro" id="IPR013029">
    <property type="entry name" value="YchF_C"/>
</dbReference>
<dbReference type="InterPro" id="IPR027417">
    <property type="entry name" value="P-loop_NTPase"/>
</dbReference>
<keyword evidence="3 6" id="KW-0547">Nucleotide-binding</keyword>